<name>A0A195D595_9HYME</name>
<dbReference type="Proteomes" id="UP000078542">
    <property type="component" value="Unassembled WGS sequence"/>
</dbReference>
<reference evidence="1 2" key="1">
    <citation type="submission" date="2016-03" db="EMBL/GenBank/DDBJ databases">
        <title>Cyphomyrmex costatus WGS genome.</title>
        <authorList>
            <person name="Nygaard S."/>
            <person name="Hu H."/>
            <person name="Boomsma J."/>
            <person name="Zhang G."/>
        </authorList>
    </citation>
    <scope>NUCLEOTIDE SEQUENCE [LARGE SCALE GENOMIC DNA]</scope>
    <source>
        <strain evidence="1">MS0001</strain>
        <tissue evidence="1">Whole body</tissue>
    </source>
</reference>
<accession>A0A195D595</accession>
<evidence type="ECO:0000313" key="1">
    <source>
        <dbReference type="EMBL" id="KYN08058.1"/>
    </source>
</evidence>
<evidence type="ECO:0000313" key="2">
    <source>
        <dbReference type="Proteomes" id="UP000078542"/>
    </source>
</evidence>
<proteinExistence type="predicted"/>
<protein>
    <submittedName>
        <fullName evidence="1">Uncharacterized protein</fullName>
    </submittedName>
</protein>
<organism evidence="1 2">
    <name type="scientific">Cyphomyrmex costatus</name>
    <dbReference type="NCBI Taxonomy" id="456900"/>
    <lineage>
        <taxon>Eukaryota</taxon>
        <taxon>Metazoa</taxon>
        <taxon>Ecdysozoa</taxon>
        <taxon>Arthropoda</taxon>
        <taxon>Hexapoda</taxon>
        <taxon>Insecta</taxon>
        <taxon>Pterygota</taxon>
        <taxon>Neoptera</taxon>
        <taxon>Endopterygota</taxon>
        <taxon>Hymenoptera</taxon>
        <taxon>Apocrita</taxon>
        <taxon>Aculeata</taxon>
        <taxon>Formicoidea</taxon>
        <taxon>Formicidae</taxon>
        <taxon>Myrmicinae</taxon>
        <taxon>Cyphomyrmex</taxon>
    </lineage>
</organism>
<dbReference type="EMBL" id="KQ976818">
    <property type="protein sequence ID" value="KYN08058.1"/>
    <property type="molecule type" value="Genomic_DNA"/>
</dbReference>
<dbReference type="AlphaFoldDB" id="A0A195D595"/>
<sequence>MRVPFSWPRDRGVRFKYLDRPNSLEVTGALREPSEYHIKGAEHSCLPILDRLCRD</sequence>
<keyword evidence="2" id="KW-1185">Reference proteome</keyword>
<gene>
    <name evidence="1" type="ORF">ALC62_00903</name>
</gene>